<dbReference type="EMBL" id="CANTFM010002147">
    <property type="protein sequence ID" value="CAI5744573.1"/>
    <property type="molecule type" value="Genomic_DNA"/>
</dbReference>
<gene>
    <name evidence="6" type="ORF">PDE001_LOCUS9712</name>
</gene>
<keyword evidence="3 5" id="KW-1133">Transmembrane helix</keyword>
<evidence type="ECO:0000256" key="4">
    <source>
        <dbReference type="ARBA" id="ARBA00023136"/>
    </source>
</evidence>
<dbReference type="PANTHER" id="PTHR23423">
    <property type="entry name" value="ORGANIC SOLUTE TRANSPORTER-RELATED"/>
    <property type="match status" value="1"/>
</dbReference>
<evidence type="ECO:0000256" key="2">
    <source>
        <dbReference type="ARBA" id="ARBA00022692"/>
    </source>
</evidence>
<feature type="transmembrane region" description="Helical" evidence="5">
    <location>
        <begin position="59"/>
        <end position="80"/>
    </location>
</feature>
<dbReference type="AlphaFoldDB" id="A0AAV0V8B5"/>
<feature type="transmembrane region" description="Helical" evidence="5">
    <location>
        <begin position="230"/>
        <end position="250"/>
    </location>
</feature>
<organism evidence="6 7">
    <name type="scientific">Peronospora destructor</name>
    <dbReference type="NCBI Taxonomy" id="86335"/>
    <lineage>
        <taxon>Eukaryota</taxon>
        <taxon>Sar</taxon>
        <taxon>Stramenopiles</taxon>
        <taxon>Oomycota</taxon>
        <taxon>Peronosporomycetes</taxon>
        <taxon>Peronosporales</taxon>
        <taxon>Peronosporaceae</taxon>
        <taxon>Peronospora</taxon>
    </lineage>
</organism>
<keyword evidence="7" id="KW-1185">Reference proteome</keyword>
<keyword evidence="4 5" id="KW-0472">Membrane</keyword>
<keyword evidence="2 5" id="KW-0812">Transmembrane</keyword>
<feature type="transmembrane region" description="Helical" evidence="5">
    <location>
        <begin position="270"/>
        <end position="286"/>
    </location>
</feature>
<feature type="transmembrane region" description="Helical" evidence="5">
    <location>
        <begin position="100"/>
        <end position="117"/>
    </location>
</feature>
<evidence type="ECO:0000313" key="6">
    <source>
        <dbReference type="EMBL" id="CAI5744573.1"/>
    </source>
</evidence>
<evidence type="ECO:0000256" key="3">
    <source>
        <dbReference type="ARBA" id="ARBA00022989"/>
    </source>
</evidence>
<reference evidence="6" key="1">
    <citation type="submission" date="2022-12" db="EMBL/GenBank/DDBJ databases">
        <authorList>
            <person name="Webb A."/>
        </authorList>
    </citation>
    <scope>NUCLEOTIDE SEQUENCE</scope>
    <source>
        <strain evidence="6">Pd1</strain>
    </source>
</reference>
<name>A0AAV0V8B5_9STRA</name>
<feature type="transmembrane region" description="Helical" evidence="5">
    <location>
        <begin position="156"/>
        <end position="177"/>
    </location>
</feature>
<comment type="caution">
    <text evidence="6">The sequence shown here is derived from an EMBL/GenBank/DDBJ whole genome shotgun (WGS) entry which is preliminary data.</text>
</comment>
<dbReference type="Pfam" id="PF03619">
    <property type="entry name" value="Solute_trans_a"/>
    <property type="match status" value="1"/>
</dbReference>
<protein>
    <submittedName>
        <fullName evidence="6">Uncharacterized protein</fullName>
    </submittedName>
</protein>
<accession>A0AAV0V8B5</accession>
<dbReference type="Proteomes" id="UP001162029">
    <property type="component" value="Unassembled WGS sequence"/>
</dbReference>
<comment type="subcellular location">
    <subcellularLocation>
        <location evidence="1">Membrane</location>
        <topology evidence="1">Multi-pass membrane protein</topology>
    </subcellularLocation>
</comment>
<proteinExistence type="predicted"/>
<dbReference type="SMART" id="SM01417">
    <property type="entry name" value="Solute_trans_a"/>
    <property type="match status" value="1"/>
</dbReference>
<feature type="transmembrane region" description="Helical" evidence="5">
    <location>
        <begin position="197"/>
        <end position="218"/>
    </location>
</feature>
<evidence type="ECO:0000256" key="5">
    <source>
        <dbReference type="SAM" id="Phobius"/>
    </source>
</evidence>
<dbReference type="InterPro" id="IPR005178">
    <property type="entry name" value="Ostalpha/TMEM184C"/>
</dbReference>
<evidence type="ECO:0000256" key="1">
    <source>
        <dbReference type="ARBA" id="ARBA00004141"/>
    </source>
</evidence>
<sequence>MVQIWSLNVYLVPSDTLAAPEADVQRLVWAVAGVFVIASIVSSALLIRGHLNHFTQPIVQSKIIGILWMVPIYALDSWLSLRFKDAALYLDLMRDSYEGYVIYLFLALLAAYLGRGSNEEVINIIRQLPDLEHPWPFNRWLKPIQMEPGFLRDCKMATMQFVVVKPMMAFVAIVLRLNDMYDQGNFSAKKGYLYTSLVVNASITYAFYYLVLFYLALGKQLASYNPVPKFLCIKVVLFLSFWQSVVLAFLSRYQIIHELGSWSVENVTTGIQNLLICFEMFFVALAHHRAFPYKPYVHGNPALRTSILADHLAFEDAMRDFNEVMPVVLPTPFKPDAATLKAKKKYDYSKDVYATETIGLLSDDGVSSSETFFLESRGSEGSKDSSVGGKPVSRGWKLVDSKKNYLYPTLC</sequence>
<evidence type="ECO:0000313" key="7">
    <source>
        <dbReference type="Proteomes" id="UP001162029"/>
    </source>
</evidence>
<feature type="transmembrane region" description="Helical" evidence="5">
    <location>
        <begin position="27"/>
        <end position="47"/>
    </location>
</feature>
<dbReference type="GO" id="GO:0016020">
    <property type="term" value="C:membrane"/>
    <property type="evidence" value="ECO:0007669"/>
    <property type="project" value="UniProtKB-SubCell"/>
</dbReference>